<comment type="caution">
    <text evidence="1">The sequence shown here is derived from an EMBL/GenBank/DDBJ whole genome shotgun (WGS) entry which is preliminary data.</text>
</comment>
<evidence type="ECO:0000313" key="2">
    <source>
        <dbReference type="Proteomes" id="UP000033423"/>
    </source>
</evidence>
<name>A0A0F3GT30_9BACT</name>
<reference evidence="1 2" key="1">
    <citation type="submission" date="2015-02" db="EMBL/GenBank/DDBJ databases">
        <title>Single-cell genomics of uncultivated deep-branching MTB reveals a conserved set of magnetosome genes.</title>
        <authorList>
            <person name="Kolinko S."/>
            <person name="Richter M."/>
            <person name="Glockner F.O."/>
            <person name="Brachmann A."/>
            <person name="Schuler D."/>
        </authorList>
    </citation>
    <scope>NUCLEOTIDE SEQUENCE [LARGE SCALE GENOMIC DNA]</scope>
    <source>
        <strain evidence="1">TM-1</strain>
    </source>
</reference>
<dbReference type="EMBL" id="LACI01001711">
    <property type="protein sequence ID" value="KJU83823.1"/>
    <property type="molecule type" value="Genomic_DNA"/>
</dbReference>
<proteinExistence type="predicted"/>
<protein>
    <submittedName>
        <fullName evidence="1">Phage-like protein</fullName>
    </submittedName>
</protein>
<organism evidence="1 2">
    <name type="scientific">Candidatus Magnetobacterium bavaricum</name>
    <dbReference type="NCBI Taxonomy" id="29290"/>
    <lineage>
        <taxon>Bacteria</taxon>
        <taxon>Pseudomonadati</taxon>
        <taxon>Nitrospirota</taxon>
        <taxon>Thermodesulfovibrionia</taxon>
        <taxon>Thermodesulfovibrionales</taxon>
        <taxon>Candidatus Magnetobacteriaceae</taxon>
        <taxon>Candidatus Magnetobacterium</taxon>
    </lineage>
</organism>
<sequence>MTAWILNLKNMALSQYRGYNFNSLATLDGITLGASQDGIFVLGGLTDNGAPIDCSFETATNDYSTPGLKNISDIYVSLSSAHTDATAPIRLKVITDEGLVQICYATEAVYQGSTALGGGEGLYRARVKLSRGVVGRYWGIVVENIKGAFINVLSITPVFALLRRGRRQEQPAQTNK</sequence>
<evidence type="ECO:0000313" key="1">
    <source>
        <dbReference type="EMBL" id="KJU83823.1"/>
    </source>
</evidence>
<keyword evidence="2" id="KW-1185">Reference proteome</keyword>
<dbReference type="Proteomes" id="UP000033423">
    <property type="component" value="Unassembled WGS sequence"/>
</dbReference>
<dbReference type="AlphaFoldDB" id="A0A0F3GT30"/>
<accession>A0A0F3GT30</accession>
<gene>
    <name evidence="1" type="ORF">MBAV_003983</name>
</gene>